<organism evidence="1 2">
    <name type="scientific">Halomicronema hongdechloris C2206</name>
    <dbReference type="NCBI Taxonomy" id="1641165"/>
    <lineage>
        <taxon>Bacteria</taxon>
        <taxon>Bacillati</taxon>
        <taxon>Cyanobacteriota</taxon>
        <taxon>Cyanophyceae</taxon>
        <taxon>Nodosilineales</taxon>
        <taxon>Nodosilineaceae</taxon>
        <taxon>Halomicronema</taxon>
    </lineage>
</organism>
<reference evidence="1 2" key="1">
    <citation type="journal article" date="2016" name="Biochim. Biophys. Acta">
        <title>Characterization of red-shifted phycobilisomes isolated from the chlorophyll f-containing cyanobacterium Halomicronema hongdechloris.</title>
        <authorList>
            <person name="Li Y."/>
            <person name="Lin Y."/>
            <person name="Garvey C.J."/>
            <person name="Birch D."/>
            <person name="Corkery R.W."/>
            <person name="Loughlin P.C."/>
            <person name="Scheer H."/>
            <person name="Willows R.D."/>
            <person name="Chen M."/>
        </authorList>
    </citation>
    <scope>NUCLEOTIDE SEQUENCE [LARGE SCALE GENOMIC DNA]</scope>
    <source>
        <strain evidence="1 2">C2206</strain>
    </source>
</reference>
<sequence length="86" mass="9324">MAGLKLQRYSRLPHPGISHDIPQVTAYRSLRQENIKEPVVNGHRVPQPRMVLIAADADAIIAAGASSFENRSLSAPDPGREGLCPI</sequence>
<accession>A0A1Z3HRC1</accession>
<dbReference type="KEGG" id="hhg:XM38_036450"/>
<evidence type="ECO:0000313" key="1">
    <source>
        <dbReference type="EMBL" id="ASC72687.1"/>
    </source>
</evidence>
<dbReference type="EMBL" id="CP021983">
    <property type="protein sequence ID" value="ASC72687.1"/>
    <property type="molecule type" value="Genomic_DNA"/>
</dbReference>
<gene>
    <name evidence="1" type="ORF">XM38_036450</name>
</gene>
<name>A0A1Z3HRC1_9CYAN</name>
<keyword evidence="2" id="KW-1185">Reference proteome</keyword>
<evidence type="ECO:0000313" key="2">
    <source>
        <dbReference type="Proteomes" id="UP000191901"/>
    </source>
</evidence>
<dbReference type="AlphaFoldDB" id="A0A1Z3HRC1"/>
<protein>
    <submittedName>
        <fullName evidence="1">Uncharacterized protein</fullName>
    </submittedName>
</protein>
<proteinExistence type="predicted"/>
<dbReference type="Proteomes" id="UP000191901">
    <property type="component" value="Chromosome"/>
</dbReference>